<dbReference type="PANTHER" id="PTHR36848:SF2">
    <property type="entry name" value="SECRETED PROTEIN"/>
    <property type="match status" value="1"/>
</dbReference>
<dbReference type="Proteomes" id="UP000632125">
    <property type="component" value="Unassembled WGS sequence"/>
</dbReference>
<reference evidence="1" key="1">
    <citation type="submission" date="2020-09" db="EMBL/GenBank/DDBJ databases">
        <title>A novel bacterium of genus Paenibacillus, isolated from South China Sea.</title>
        <authorList>
            <person name="Huang H."/>
            <person name="Mo K."/>
            <person name="Hu Y."/>
        </authorList>
    </citation>
    <scope>NUCLEOTIDE SEQUENCE</scope>
    <source>
        <strain evidence="1">IB182493</strain>
    </source>
</reference>
<dbReference type="SUPFAM" id="SSF49785">
    <property type="entry name" value="Galactose-binding domain-like"/>
    <property type="match status" value="1"/>
</dbReference>
<dbReference type="PANTHER" id="PTHR36848">
    <property type="entry name" value="DNA-BINDING PROTEIN (PUTATIVE SECRETED PROTEIN)-RELATED"/>
    <property type="match status" value="1"/>
</dbReference>
<keyword evidence="2" id="KW-1185">Reference proteome</keyword>
<comment type="caution">
    <text evidence="1">The sequence shown here is derived from an EMBL/GenBank/DDBJ whole genome shotgun (WGS) entry which is preliminary data.</text>
</comment>
<sequence>MEEIVRQIQDFHAKEISGFVIHPRMGLPRSMPYLSDAYFDLVEAAVAEAARLGMSVILYDEAMYPSGAAGGLVAGRNPGYASRGLKLVEYPCGQDGGRIQLETGDGDRIVSVQAARKITETAIDPDSVALLDFDQGIAEFVPPDDGNWSVLLFAETDSKGTIRGIHRGQDDGEPGAPRAADLLNPDAVDTFISLTHDRYYKRLKDYFGTTVIAMFTDEPDLLGRRHLRGLKPWTRGFLDEFVSGGNRERDLPALWFEAGEGTRACRDRYESAIRSRLSRTYYKRLADWCESHGIGLTGHPAASDDIGLLEHFHIPGQDVVWRFIAPDNGSSLTGPHSTLGKCSSDAARHRGRRRNLNECFGVCGKESGWALTADNMKWYLDWLFVRGVNLISPHAFYYSIREERRDERPPDVGPHNIWWPHFHEFSRYIKRMSWLMTDSANAAQVAVLAQAAYLPWHIAKPLYENQIEFNYLEEDLLVDACESKAGTVRIAGQAYKAILVEDGSRFGPACRQALEAFIREGGLVIELPSGREGIDGIGARRVDAAEEIPRLLDQVIGRDVVLQPAAPSIRVSRVTKDGASFLVVANEGESRFEGTLRTTWLGRAEIWHPWSGAWEPAYSEEATDGHRIPVIVERRECVIIAIDPSERGVSRPYIPAAPPVTIDLSERWQTAEGAPGTDPQPLTSWTEWAGGERYSGTVRYETSFELEAFDNGREYELNLGQVHEMARLWVNGREAGVRMWQPYSYRIGALLRQGRNVLTVAVTNSLANRYDGLSLPSGLLGPVTLTATKPSNE</sequence>
<organism evidence="1 2">
    <name type="scientific">Paenibacillus arenilitoris</name>
    <dbReference type="NCBI Taxonomy" id="2772299"/>
    <lineage>
        <taxon>Bacteria</taxon>
        <taxon>Bacillati</taxon>
        <taxon>Bacillota</taxon>
        <taxon>Bacilli</taxon>
        <taxon>Bacillales</taxon>
        <taxon>Paenibacillaceae</taxon>
        <taxon>Paenibacillus</taxon>
    </lineage>
</organism>
<dbReference type="AlphaFoldDB" id="A0A927CKS9"/>
<dbReference type="Gene3D" id="2.60.120.260">
    <property type="entry name" value="Galactose-binding domain-like"/>
    <property type="match status" value="1"/>
</dbReference>
<dbReference type="InterPro" id="IPR053161">
    <property type="entry name" value="Ulvan_degrading_GH"/>
</dbReference>
<evidence type="ECO:0008006" key="3">
    <source>
        <dbReference type="Google" id="ProtNLM"/>
    </source>
</evidence>
<evidence type="ECO:0000313" key="1">
    <source>
        <dbReference type="EMBL" id="MBD2868582.1"/>
    </source>
</evidence>
<proteinExistence type="predicted"/>
<dbReference type="NCBIfam" id="NF045579">
    <property type="entry name" value="rhamnoside_JR"/>
    <property type="match status" value="1"/>
</dbReference>
<protein>
    <recommendedName>
        <fullName evidence="3">Glycosyl hydrolases family 2 sugar binding domain-containing protein</fullName>
    </recommendedName>
</protein>
<dbReference type="InterPro" id="IPR008979">
    <property type="entry name" value="Galactose-bd-like_sf"/>
</dbReference>
<dbReference type="EMBL" id="JACXIY010000010">
    <property type="protein sequence ID" value="MBD2868582.1"/>
    <property type="molecule type" value="Genomic_DNA"/>
</dbReference>
<name>A0A927CKS9_9BACL</name>
<gene>
    <name evidence="1" type="ORF">IDH41_08330</name>
</gene>
<accession>A0A927CKS9</accession>
<evidence type="ECO:0000313" key="2">
    <source>
        <dbReference type="Proteomes" id="UP000632125"/>
    </source>
</evidence>